<dbReference type="OrthoDB" id="3269001at2759"/>
<keyword evidence="3" id="KW-1185">Reference proteome</keyword>
<dbReference type="VEuPathDB" id="FungiDB:BD410DRAFT_696105"/>
<sequence>MHNLFLGLVQFHFRTALGINIADAHTEEPEIEERALVKARKILATKPYPSTLSKLSMPILRLLCAEKPVPLPQGVGGKPVRKADIISALLVIYPVLPPRDAKEKLEFSLEDPSLFTERVNINSKVHVESCVSKGDLKNIQSHIINTTRPNWQVPPPSHFGEPGHGKLKADEWRSTIEFDLPVSLVQVWSGTEKRTSKRHSNMYMKYMHDYLESLLELFPDLRLRPNHHNALHIGELLLRFGPMHGWWMYPFERVIGILQRMNTNNKLGQLEKTMLESFCAAANIRAFMKQPGCPAVLKDTSEILDRVWGGADAGTLKKDMMSL</sequence>
<evidence type="ECO:0000313" key="3">
    <source>
        <dbReference type="Proteomes" id="UP000294933"/>
    </source>
</evidence>
<keyword evidence="1" id="KW-0732">Signal</keyword>
<dbReference type="STRING" id="50990.A0A4Y7PFN8"/>
<evidence type="ECO:0000256" key="1">
    <source>
        <dbReference type="SAM" id="SignalP"/>
    </source>
</evidence>
<evidence type="ECO:0008006" key="4">
    <source>
        <dbReference type="Google" id="ProtNLM"/>
    </source>
</evidence>
<accession>A0A4Y7PFN8</accession>
<organism evidence="2 3">
    <name type="scientific">Rickenella mellea</name>
    <dbReference type="NCBI Taxonomy" id="50990"/>
    <lineage>
        <taxon>Eukaryota</taxon>
        <taxon>Fungi</taxon>
        <taxon>Dikarya</taxon>
        <taxon>Basidiomycota</taxon>
        <taxon>Agaricomycotina</taxon>
        <taxon>Agaricomycetes</taxon>
        <taxon>Hymenochaetales</taxon>
        <taxon>Rickenellaceae</taxon>
        <taxon>Rickenella</taxon>
    </lineage>
</organism>
<feature type="chain" id="PRO_5021212893" description="DUF4218 domain-containing protein" evidence="1">
    <location>
        <begin position="19"/>
        <end position="323"/>
    </location>
</feature>
<protein>
    <recommendedName>
        <fullName evidence="4">DUF4218 domain-containing protein</fullName>
    </recommendedName>
</protein>
<proteinExistence type="predicted"/>
<gene>
    <name evidence="2" type="ORF">BD410DRAFT_696105</name>
</gene>
<name>A0A4Y7PFN8_9AGAM</name>
<dbReference type="EMBL" id="ML170371">
    <property type="protein sequence ID" value="TDL14213.1"/>
    <property type="molecule type" value="Genomic_DNA"/>
</dbReference>
<dbReference type="Proteomes" id="UP000294933">
    <property type="component" value="Unassembled WGS sequence"/>
</dbReference>
<feature type="non-terminal residue" evidence="2">
    <location>
        <position position="323"/>
    </location>
</feature>
<dbReference type="AlphaFoldDB" id="A0A4Y7PFN8"/>
<evidence type="ECO:0000313" key="2">
    <source>
        <dbReference type="EMBL" id="TDL14213.1"/>
    </source>
</evidence>
<reference evidence="2 3" key="1">
    <citation type="submission" date="2018-06" db="EMBL/GenBank/DDBJ databases">
        <title>A transcriptomic atlas of mushroom development highlights an independent origin of complex multicellularity.</title>
        <authorList>
            <consortium name="DOE Joint Genome Institute"/>
            <person name="Krizsan K."/>
            <person name="Almasi E."/>
            <person name="Merenyi Z."/>
            <person name="Sahu N."/>
            <person name="Viragh M."/>
            <person name="Koszo T."/>
            <person name="Mondo S."/>
            <person name="Kiss B."/>
            <person name="Balint B."/>
            <person name="Kues U."/>
            <person name="Barry K."/>
            <person name="Hegedus J.C."/>
            <person name="Henrissat B."/>
            <person name="Johnson J."/>
            <person name="Lipzen A."/>
            <person name="Ohm R."/>
            <person name="Nagy I."/>
            <person name="Pangilinan J."/>
            <person name="Yan J."/>
            <person name="Xiong Y."/>
            <person name="Grigoriev I.V."/>
            <person name="Hibbett D.S."/>
            <person name="Nagy L.G."/>
        </authorList>
    </citation>
    <scope>NUCLEOTIDE SEQUENCE [LARGE SCALE GENOMIC DNA]</scope>
    <source>
        <strain evidence="2 3">SZMC22713</strain>
    </source>
</reference>
<feature type="signal peptide" evidence="1">
    <location>
        <begin position="1"/>
        <end position="18"/>
    </location>
</feature>